<accession>A0A0D6E1M7</accession>
<dbReference type="Pfam" id="PF00430">
    <property type="entry name" value="ATP-synt_B"/>
    <property type="match status" value="1"/>
</dbReference>
<evidence type="ECO:0000256" key="2">
    <source>
        <dbReference type="ARBA" id="ARBA00022448"/>
    </source>
</evidence>
<comment type="function">
    <text evidence="11">Component of the F(0) channel, it forms part of the peripheral stalk, linking F(1) to F(0).</text>
</comment>
<keyword evidence="14" id="KW-0934">Plastid</keyword>
<comment type="subcellular location">
    <subcellularLocation>
        <location evidence="1">Membrane</location>
        <topology evidence="1">Single-pass membrane protein</topology>
    </subcellularLocation>
    <subcellularLocation>
        <location evidence="11">Plastid</location>
        <location evidence="11">Chloroplast thylakoid membrane</location>
        <topology evidence="11">Single-pass membrane protein</topology>
    </subcellularLocation>
</comment>
<evidence type="ECO:0000256" key="3">
    <source>
        <dbReference type="ARBA" id="ARBA00022547"/>
    </source>
</evidence>
<evidence type="ECO:0000256" key="10">
    <source>
        <dbReference type="ARBA" id="ARBA00025198"/>
    </source>
</evidence>
<dbReference type="EMBL" id="LN810505">
    <property type="protein sequence ID" value="CEO91136.1"/>
    <property type="molecule type" value="Genomic_DNA"/>
</dbReference>
<comment type="similarity">
    <text evidence="11 12">Belongs to the ATPase B chain family.</text>
</comment>
<evidence type="ECO:0000256" key="11">
    <source>
        <dbReference type="HAMAP-Rule" id="MF_01398"/>
    </source>
</evidence>
<feature type="coiled-coil region" evidence="13">
    <location>
        <begin position="44"/>
        <end position="78"/>
    </location>
</feature>
<dbReference type="GO" id="GO:0046933">
    <property type="term" value="F:proton-transporting ATP synthase activity, rotational mechanism"/>
    <property type="evidence" value="ECO:0007669"/>
    <property type="project" value="UniProtKB-UniRule"/>
</dbReference>
<organism evidence="14">
    <name type="scientific">Tydemania expeditionis</name>
    <name type="common">Green alga</name>
    <dbReference type="NCBI Taxonomy" id="325645"/>
    <lineage>
        <taxon>Eukaryota</taxon>
        <taxon>Viridiplantae</taxon>
        <taxon>Chlorophyta</taxon>
        <taxon>core chlorophytes</taxon>
        <taxon>Ulvophyceae</taxon>
        <taxon>TCBD clade</taxon>
        <taxon>Bryopsidales</taxon>
        <taxon>Halimedineae</taxon>
        <taxon>Halimedaceae</taxon>
        <taxon>Udoteae</taxon>
        <taxon>Tydemania</taxon>
    </lineage>
</organism>
<dbReference type="PANTHER" id="PTHR34264">
    <property type="entry name" value="ATP SYNTHASE SUBUNIT B, CHLOROPLASTIC"/>
    <property type="match status" value="1"/>
</dbReference>
<evidence type="ECO:0000256" key="12">
    <source>
        <dbReference type="RuleBase" id="RU003848"/>
    </source>
</evidence>
<feature type="transmembrane region" description="Helical" evidence="11">
    <location>
        <begin position="18"/>
        <end position="36"/>
    </location>
</feature>
<dbReference type="RefSeq" id="YP_009130606.1">
    <property type="nucleotide sequence ID" value="NC_026796.1"/>
</dbReference>
<sequence>MSLNQSWGIQTNIFETNIINLAVVIGVVIFFVGDAVKSLLAKREESILVNLQQAQQRANEMEQNYSNAQIKFQKASDEVIEISRQTEESIKKQEKQYKIQISRDLQRLEEFQKSTIYYQQQKVEKQILQRIIDFALEKVNKKFEKKLTQNVQKSINFFSIEKLNCL</sequence>
<evidence type="ECO:0000256" key="9">
    <source>
        <dbReference type="ARBA" id="ARBA00023310"/>
    </source>
</evidence>
<dbReference type="GO" id="GO:0045259">
    <property type="term" value="C:proton-transporting ATP synthase complex"/>
    <property type="evidence" value="ECO:0007669"/>
    <property type="project" value="UniProtKB-KW"/>
</dbReference>
<name>A0A0D6E1M7_TYDEX</name>
<dbReference type="HAMAP" id="MF_01398">
    <property type="entry name" value="ATP_synth_b_bprime"/>
    <property type="match status" value="1"/>
</dbReference>
<evidence type="ECO:0000256" key="8">
    <source>
        <dbReference type="ARBA" id="ARBA00023136"/>
    </source>
</evidence>
<keyword evidence="4 11" id="KW-0812">Transmembrane</keyword>
<evidence type="ECO:0000256" key="6">
    <source>
        <dbReference type="ARBA" id="ARBA00022989"/>
    </source>
</evidence>
<dbReference type="PANTHER" id="PTHR34264:SF3">
    <property type="entry name" value="ATP SYNTHASE SUBUNIT B, CHLOROPLASTIC"/>
    <property type="match status" value="1"/>
</dbReference>
<evidence type="ECO:0000256" key="1">
    <source>
        <dbReference type="ARBA" id="ARBA00004167"/>
    </source>
</evidence>
<comment type="subunit">
    <text evidence="11">F-type ATPases have 2 components, F(1) - the catalytic core - and F(0) - the membrane proton channel. F(1) has five subunits: alpha(3), beta(3), gamma(1), delta(1), epsilon(1). F(0) has four main subunits: a(1), b(1), b'(1) and c(10-14). The alpha and beta chains form an alternating ring which encloses part of the gamma chain. F(1) is attached to F(0) by a central stalk formed by the gamma and epsilon chains, while a peripheral stalk is formed by the delta, b and b' chains.</text>
</comment>
<protein>
    <recommendedName>
        <fullName evidence="11">ATP synthase subunit b, chloroplastic</fullName>
    </recommendedName>
    <alternativeName>
        <fullName evidence="11">ATP synthase F(0) sector subunit b</fullName>
    </alternativeName>
    <alternativeName>
        <fullName evidence="11">ATPase subunit I</fullName>
    </alternativeName>
</protein>
<proteinExistence type="inferred from homology"/>
<comment type="function">
    <text evidence="10 11">F(1)F(0) ATP synthase produces ATP from ADP in the presence of a proton or sodium gradient. F-type ATPases consist of two structural domains, F(1) containing the extramembraneous catalytic core and F(0) containing the membrane proton channel, linked together by a central stalk and a peripheral stalk. During catalysis, ATP synthesis in the catalytic domain of F(1) is coupled via a rotary mechanism of the central stalk subunits to proton translocation.</text>
</comment>
<keyword evidence="3 11" id="KW-0138">CF(0)</keyword>
<evidence type="ECO:0000256" key="5">
    <source>
        <dbReference type="ARBA" id="ARBA00022781"/>
    </source>
</evidence>
<evidence type="ECO:0000256" key="13">
    <source>
        <dbReference type="SAM" id="Coils"/>
    </source>
</evidence>
<evidence type="ECO:0000313" key="14">
    <source>
        <dbReference type="EMBL" id="CEO91136.1"/>
    </source>
</evidence>
<dbReference type="AlphaFoldDB" id="A0A0D6E1M7"/>
<evidence type="ECO:0000256" key="4">
    <source>
        <dbReference type="ARBA" id="ARBA00022692"/>
    </source>
</evidence>
<gene>
    <name evidence="11 14" type="primary">atpF</name>
</gene>
<geneLocation type="chloroplast" evidence="14"/>
<evidence type="ECO:0000256" key="7">
    <source>
        <dbReference type="ARBA" id="ARBA00023065"/>
    </source>
</evidence>
<dbReference type="GO" id="GO:0009535">
    <property type="term" value="C:chloroplast thylakoid membrane"/>
    <property type="evidence" value="ECO:0007669"/>
    <property type="project" value="UniProtKB-SubCell"/>
</dbReference>
<keyword evidence="2 11" id="KW-0813">Transport</keyword>
<keyword evidence="5 11" id="KW-0375">Hydrogen ion transport</keyword>
<keyword evidence="6 11" id="KW-1133">Transmembrane helix</keyword>
<keyword evidence="8 11" id="KW-0472">Membrane</keyword>
<dbReference type="InterPro" id="IPR002146">
    <property type="entry name" value="ATP_synth_b/b'su_bac/chlpt"/>
</dbReference>
<keyword evidence="14" id="KW-0150">Chloroplast</keyword>
<reference evidence="14" key="1">
    <citation type="journal article" date="2015" name="BMC Genomics">
        <title>The chloroplast genomes of Bryopsis plumosa and Tydemania expeditionis (Bryopsidales, Chlorophyta): compact genomes and genes of bacterial origin.</title>
        <authorList>
            <person name="Leliaert F."/>
            <person name="Lopez-Bautista J.M."/>
        </authorList>
    </citation>
    <scope>NUCLEOTIDE SEQUENCE</scope>
    <source>
        <strain evidence="14">FL1151</strain>
    </source>
</reference>
<keyword evidence="9 11" id="KW-0066">ATP synthesis</keyword>
<keyword evidence="7 11" id="KW-0406">Ion transport</keyword>
<keyword evidence="11" id="KW-0793">Thylakoid</keyword>
<dbReference type="GeneID" id="24020432"/>
<comment type="miscellaneous">
    <text evidence="11">In plastids the F-type ATPase is also known as CF(1)CF(0).</text>
</comment>
<keyword evidence="13" id="KW-0175">Coiled coil</keyword>